<dbReference type="EMBL" id="RJJQ01000002">
    <property type="protein sequence ID" value="RNI24911.1"/>
    <property type="molecule type" value="Genomic_DNA"/>
</dbReference>
<dbReference type="AlphaFoldDB" id="A0A3M9MH95"/>
<proteinExistence type="predicted"/>
<keyword evidence="3" id="KW-1185">Reference proteome</keyword>
<evidence type="ECO:0000313" key="3">
    <source>
        <dbReference type="Proteomes" id="UP000271678"/>
    </source>
</evidence>
<keyword evidence="1" id="KW-0812">Transmembrane</keyword>
<protein>
    <submittedName>
        <fullName evidence="2">Uncharacterized protein</fullName>
    </submittedName>
</protein>
<gene>
    <name evidence="2" type="ORF">EFY87_04320</name>
</gene>
<organism evidence="2 3">
    <name type="scientific">Flexivirga caeni</name>
    <dbReference type="NCBI Taxonomy" id="2294115"/>
    <lineage>
        <taxon>Bacteria</taxon>
        <taxon>Bacillati</taxon>
        <taxon>Actinomycetota</taxon>
        <taxon>Actinomycetes</taxon>
        <taxon>Micrococcales</taxon>
        <taxon>Dermacoccaceae</taxon>
        <taxon>Flexivirga</taxon>
    </lineage>
</organism>
<keyword evidence="1" id="KW-1133">Transmembrane helix</keyword>
<name>A0A3M9MH95_9MICO</name>
<evidence type="ECO:0000256" key="1">
    <source>
        <dbReference type="SAM" id="Phobius"/>
    </source>
</evidence>
<sequence>MSNSSGRDPKNPAPNKAAKSYVRSVIGIVVGLIIVAGGIIGIVSEQSFDSASVVTTGTVVGTHSYRLGGKSECGTAQ</sequence>
<feature type="transmembrane region" description="Helical" evidence="1">
    <location>
        <begin position="21"/>
        <end position="43"/>
    </location>
</feature>
<reference evidence="2 3" key="1">
    <citation type="submission" date="2018-11" db="EMBL/GenBank/DDBJ databases">
        <title>Draft genome of Simplicispira Flexivirga sp. BO-16.</title>
        <authorList>
            <person name="Im W.T."/>
        </authorList>
    </citation>
    <scope>NUCLEOTIDE SEQUENCE [LARGE SCALE GENOMIC DNA]</scope>
    <source>
        <strain evidence="2 3">BO-16</strain>
    </source>
</reference>
<comment type="caution">
    <text evidence="2">The sequence shown here is derived from an EMBL/GenBank/DDBJ whole genome shotgun (WGS) entry which is preliminary data.</text>
</comment>
<accession>A0A3M9MH95</accession>
<evidence type="ECO:0000313" key="2">
    <source>
        <dbReference type="EMBL" id="RNI24911.1"/>
    </source>
</evidence>
<keyword evidence="1" id="KW-0472">Membrane</keyword>
<dbReference type="RefSeq" id="WP_123270199.1">
    <property type="nucleotide sequence ID" value="NZ_RJJQ01000002.1"/>
</dbReference>
<dbReference type="Proteomes" id="UP000271678">
    <property type="component" value="Unassembled WGS sequence"/>
</dbReference>